<evidence type="ECO:0000256" key="3">
    <source>
        <dbReference type="ARBA" id="ARBA00022475"/>
    </source>
</evidence>
<evidence type="ECO:0000256" key="1">
    <source>
        <dbReference type="ARBA" id="ARBA00004651"/>
    </source>
</evidence>
<dbReference type="EMBL" id="NOZP01000018">
    <property type="protein sequence ID" value="OYD17159.1"/>
    <property type="molecule type" value="Genomic_DNA"/>
</dbReference>
<feature type="transmembrane region" description="Helical" evidence="8">
    <location>
        <begin position="365"/>
        <end position="387"/>
    </location>
</feature>
<proteinExistence type="inferred from homology"/>
<feature type="transmembrane region" description="Helical" evidence="8">
    <location>
        <begin position="63"/>
        <end position="81"/>
    </location>
</feature>
<keyword evidence="4 7" id="KW-0812">Transmembrane</keyword>
<dbReference type="Pfam" id="PF00361">
    <property type="entry name" value="Proton_antipo_M"/>
    <property type="match status" value="1"/>
</dbReference>
<evidence type="ECO:0000313" key="11">
    <source>
        <dbReference type="Proteomes" id="UP000215559"/>
    </source>
</evidence>
<evidence type="ECO:0000256" key="4">
    <source>
        <dbReference type="ARBA" id="ARBA00022692"/>
    </source>
</evidence>
<protein>
    <recommendedName>
        <fullName evidence="9">NADH:quinone oxidoreductase/Mrp antiporter transmembrane domain-containing protein</fullName>
    </recommendedName>
</protein>
<comment type="caution">
    <text evidence="10">The sequence shown here is derived from an EMBL/GenBank/DDBJ whole genome shotgun (WGS) entry which is preliminary data.</text>
</comment>
<evidence type="ECO:0000256" key="5">
    <source>
        <dbReference type="ARBA" id="ARBA00022989"/>
    </source>
</evidence>
<name>A0A235BYD1_UNCW3</name>
<feature type="transmembrane region" description="Helical" evidence="8">
    <location>
        <begin position="220"/>
        <end position="243"/>
    </location>
</feature>
<feature type="domain" description="NADH:quinone oxidoreductase/Mrp antiporter transmembrane" evidence="9">
    <location>
        <begin position="60"/>
        <end position="337"/>
    </location>
</feature>
<comment type="similarity">
    <text evidence="2">Belongs to the CPA3 antiporters (TC 2.A.63) subunit D family.</text>
</comment>
<evidence type="ECO:0000256" key="2">
    <source>
        <dbReference type="ARBA" id="ARBA00005346"/>
    </source>
</evidence>
<evidence type="ECO:0000259" key="9">
    <source>
        <dbReference type="Pfam" id="PF00361"/>
    </source>
</evidence>
<dbReference type="InterPro" id="IPR001750">
    <property type="entry name" value="ND/Mrp_TM"/>
</dbReference>
<feature type="transmembrane region" description="Helical" evidence="8">
    <location>
        <begin position="93"/>
        <end position="113"/>
    </location>
</feature>
<dbReference type="PANTHER" id="PTHR42703:SF1">
    <property type="entry name" value="NA(+)_H(+) ANTIPORTER SUBUNIT D1"/>
    <property type="match status" value="1"/>
</dbReference>
<feature type="transmembrane region" description="Helical" evidence="8">
    <location>
        <begin position="160"/>
        <end position="181"/>
    </location>
</feature>
<accession>A0A235BYD1</accession>
<dbReference type="Proteomes" id="UP000215559">
    <property type="component" value="Unassembled WGS sequence"/>
</dbReference>
<evidence type="ECO:0000256" key="6">
    <source>
        <dbReference type="ARBA" id="ARBA00023136"/>
    </source>
</evidence>
<feature type="transmembrane region" description="Helical" evidence="8">
    <location>
        <begin position="193"/>
        <end position="213"/>
    </location>
</feature>
<keyword evidence="5 8" id="KW-1133">Transmembrane helix</keyword>
<gene>
    <name evidence="10" type="ORF">CH330_00810</name>
</gene>
<keyword evidence="3" id="KW-1003">Cell membrane</keyword>
<feature type="transmembrane region" description="Helical" evidence="8">
    <location>
        <begin position="325"/>
        <end position="344"/>
    </location>
</feature>
<feature type="transmembrane region" description="Helical" evidence="8">
    <location>
        <begin position="133"/>
        <end position="153"/>
    </location>
</feature>
<evidence type="ECO:0000313" key="10">
    <source>
        <dbReference type="EMBL" id="OYD17159.1"/>
    </source>
</evidence>
<feature type="transmembrane region" description="Helical" evidence="8">
    <location>
        <begin position="40"/>
        <end position="57"/>
    </location>
</feature>
<dbReference type="InterPro" id="IPR050586">
    <property type="entry name" value="CPA3_Na-H_Antiporter_D"/>
</dbReference>
<sequence>MNAWFGLAGGRVELFFAVVFGFVGLMSLLYSVISIRGKRAIAYFVFLMVLVGSSLGAVFSQNLVLVFVFWEIATFALWRMLSFRKTEQHLAWVWWIDFVASGLILAGLLTILLKEKTANIGQFKGISVSLVPALLVLIGILAKSVGLPLHIWLSKRYKDAPAGVGALVSGIVGNIGVVLFFKLFLTVHVPNSLMTISAILALVLSIVAGGVAMRSNTMRGILTCSTISQSGFIFLGLSMLSFYGILGGITYVFAYAVANAGLFFSMGLVEDATGTGEIRRLGGGARKAPVLATATAMLGFSIIGLPPFLGFFARLGIVFGAVDEGILLGIGAILAIFLSLVDLVRLYTMVFLGDGPSNEWRPVNWFLVGIVVLMALVSLAGGFFAFLPIRFLGPGIS</sequence>
<organism evidence="10 11">
    <name type="scientific">candidate division WOR-3 bacterium JGI_Cruoil_03_51_56</name>
    <dbReference type="NCBI Taxonomy" id="1973747"/>
    <lineage>
        <taxon>Bacteria</taxon>
        <taxon>Bacteria division WOR-3</taxon>
    </lineage>
</organism>
<feature type="transmembrane region" description="Helical" evidence="8">
    <location>
        <begin position="290"/>
        <end position="313"/>
    </location>
</feature>
<evidence type="ECO:0000256" key="8">
    <source>
        <dbReference type="SAM" id="Phobius"/>
    </source>
</evidence>
<reference evidence="10 11" key="1">
    <citation type="submission" date="2017-07" db="EMBL/GenBank/DDBJ databases">
        <title>Recovery of genomes from metagenomes via a dereplication, aggregation, and scoring strategy.</title>
        <authorList>
            <person name="Sieber C.M."/>
            <person name="Probst A.J."/>
            <person name="Sharrar A."/>
            <person name="Thomas B.C."/>
            <person name="Hess M."/>
            <person name="Tringe S.G."/>
            <person name="Banfield J.F."/>
        </authorList>
    </citation>
    <scope>NUCLEOTIDE SEQUENCE [LARGE SCALE GENOMIC DNA]</scope>
    <source>
        <strain evidence="10">JGI_Cruoil_03_51_56</strain>
    </source>
</reference>
<dbReference type="PANTHER" id="PTHR42703">
    <property type="entry name" value="NADH DEHYDROGENASE"/>
    <property type="match status" value="1"/>
</dbReference>
<keyword evidence="6 8" id="KW-0472">Membrane</keyword>
<feature type="transmembrane region" description="Helical" evidence="8">
    <location>
        <begin position="14"/>
        <end position="33"/>
    </location>
</feature>
<dbReference type="AlphaFoldDB" id="A0A235BYD1"/>
<evidence type="ECO:0000256" key="7">
    <source>
        <dbReference type="RuleBase" id="RU000320"/>
    </source>
</evidence>
<dbReference type="GO" id="GO:0005886">
    <property type="term" value="C:plasma membrane"/>
    <property type="evidence" value="ECO:0007669"/>
    <property type="project" value="UniProtKB-SubCell"/>
</dbReference>
<comment type="subcellular location">
    <subcellularLocation>
        <location evidence="1">Cell membrane</location>
        <topology evidence="1">Multi-pass membrane protein</topology>
    </subcellularLocation>
    <subcellularLocation>
        <location evidence="7">Membrane</location>
        <topology evidence="7">Multi-pass membrane protein</topology>
    </subcellularLocation>
</comment>